<keyword evidence="7 9" id="KW-0411">Iron-sulfur</keyword>
<keyword evidence="9" id="KW-0004">4Fe-4S</keyword>
<organism evidence="11 12">
    <name type="scientific">Massiliimalia timonensis</name>
    <dbReference type="NCBI Taxonomy" id="1987501"/>
    <lineage>
        <taxon>Bacteria</taxon>
        <taxon>Bacillati</taxon>
        <taxon>Bacillota</taxon>
        <taxon>Clostridia</taxon>
        <taxon>Eubacteriales</taxon>
        <taxon>Oscillospiraceae</taxon>
        <taxon>Massiliimalia</taxon>
    </lineage>
</organism>
<keyword evidence="5 9" id="KW-0479">Metal-binding</keyword>
<dbReference type="SUPFAM" id="SSF102114">
    <property type="entry name" value="Radical SAM enzymes"/>
    <property type="match status" value="1"/>
</dbReference>
<dbReference type="InterPro" id="IPR004559">
    <property type="entry name" value="HemW-like"/>
</dbReference>
<dbReference type="Pfam" id="PF04055">
    <property type="entry name" value="Radical_SAM"/>
    <property type="match status" value="1"/>
</dbReference>
<feature type="domain" description="Radical SAM core" evidence="10">
    <location>
        <begin position="1"/>
        <end position="221"/>
    </location>
</feature>
<keyword evidence="12" id="KW-1185">Reference proteome</keyword>
<dbReference type="NCBIfam" id="TIGR00539">
    <property type="entry name" value="hemN_rel"/>
    <property type="match status" value="1"/>
</dbReference>
<dbReference type="SFLD" id="SFLDF00562">
    <property type="entry name" value="HemN-like__clustered_with_heat"/>
    <property type="match status" value="1"/>
</dbReference>
<dbReference type="PROSITE" id="PS51918">
    <property type="entry name" value="RADICAL_SAM"/>
    <property type="match status" value="1"/>
</dbReference>
<dbReference type="Gene3D" id="3.20.20.70">
    <property type="entry name" value="Aldolase class I"/>
    <property type="match status" value="1"/>
</dbReference>
<accession>A0A8J6TRX4</accession>
<dbReference type="SMART" id="SM00729">
    <property type="entry name" value="Elp3"/>
    <property type="match status" value="1"/>
</dbReference>
<evidence type="ECO:0000313" key="11">
    <source>
        <dbReference type="EMBL" id="MBC8611591.1"/>
    </source>
</evidence>
<dbReference type="PANTHER" id="PTHR13932:SF5">
    <property type="entry name" value="RADICAL S-ADENOSYL METHIONINE DOMAIN-CONTAINING PROTEIN 1, MITOCHONDRIAL"/>
    <property type="match status" value="1"/>
</dbReference>
<evidence type="ECO:0000256" key="2">
    <source>
        <dbReference type="ARBA" id="ARBA00017228"/>
    </source>
</evidence>
<dbReference type="GO" id="GO:0006779">
    <property type="term" value="P:porphyrin-containing compound biosynthetic process"/>
    <property type="evidence" value="ECO:0007669"/>
    <property type="project" value="InterPro"/>
</dbReference>
<comment type="function">
    <text evidence="9">Probably acts as a heme chaperone, transferring heme to an unknown acceptor. Binds one molecule of heme per monomer, possibly covalently. Binds 1 [4Fe-4S] cluster. The cluster is coordinated with 3 cysteines and an exchangeable S-adenosyl-L-methionine.</text>
</comment>
<dbReference type="InterPro" id="IPR013785">
    <property type="entry name" value="Aldolase_TIM"/>
</dbReference>
<dbReference type="InterPro" id="IPR006638">
    <property type="entry name" value="Elp3/MiaA/NifB-like_rSAM"/>
</dbReference>
<comment type="subcellular location">
    <subcellularLocation>
        <location evidence="9">Cytoplasm</location>
    </subcellularLocation>
</comment>
<evidence type="ECO:0000256" key="3">
    <source>
        <dbReference type="ARBA" id="ARBA00022617"/>
    </source>
</evidence>
<dbReference type="InterPro" id="IPR034505">
    <property type="entry name" value="Coproporphyrinogen-III_oxidase"/>
</dbReference>
<evidence type="ECO:0000259" key="10">
    <source>
        <dbReference type="PROSITE" id="PS51918"/>
    </source>
</evidence>
<dbReference type="EMBL" id="JACRTL010000006">
    <property type="protein sequence ID" value="MBC8611591.1"/>
    <property type="molecule type" value="Genomic_DNA"/>
</dbReference>
<proteinExistence type="inferred from homology"/>
<keyword evidence="3 9" id="KW-0349">Heme</keyword>
<dbReference type="SFLD" id="SFLDG01065">
    <property type="entry name" value="anaerobic_coproporphyrinogen-I"/>
    <property type="match status" value="1"/>
</dbReference>
<dbReference type="GO" id="GO:0004109">
    <property type="term" value="F:coproporphyrinogen oxidase activity"/>
    <property type="evidence" value="ECO:0007669"/>
    <property type="project" value="InterPro"/>
</dbReference>
<gene>
    <name evidence="11" type="primary">hemW</name>
    <name evidence="11" type="ORF">H8702_10830</name>
</gene>
<evidence type="ECO:0000256" key="7">
    <source>
        <dbReference type="ARBA" id="ARBA00023014"/>
    </source>
</evidence>
<protein>
    <recommendedName>
        <fullName evidence="2 9">Heme chaperone HemW</fullName>
    </recommendedName>
</protein>
<sequence length="358" mass="40545">MYVHIPFCTAKCPYCDFYSLPASDKMHRQYIKTVCDSINREQNVQADTLYFGGGTPSLLEPALLEQVIKTAQEQFSLSGETTIEANPCTVTPQKLVAWKKAGINRLSLGMQSADPKEQQVLGRRHSTKQVEQAVLWAKEAGFENLSVDLMLGVPYQTIESLLGSIAFLSRLGIQHVSAYLLKIEEGTPFAASGIEKDLPDEDLTCELYLTACRELEKLGFMQYEISNFAKPGMESKHNLKYWNSEDYLGYGPSAHSFYQGKRFYYPRDLDAYLKSGGTNRLEEACSKQAWEDFLMLRFRLRKGIGQEELLRCCPEEARRIWQSCRRYVTAGLMEETDGRIAMTPKGFLVSNAILSQLL</sequence>
<evidence type="ECO:0000313" key="12">
    <source>
        <dbReference type="Proteomes" id="UP000632659"/>
    </source>
</evidence>
<dbReference type="OrthoDB" id="9808022at2"/>
<comment type="caution">
    <text evidence="11">The sequence shown here is derived from an EMBL/GenBank/DDBJ whole genome shotgun (WGS) entry which is preliminary data.</text>
</comment>
<keyword evidence="8 9" id="KW-0143">Chaperone</keyword>
<dbReference type="InterPro" id="IPR010723">
    <property type="entry name" value="HemN_C"/>
</dbReference>
<keyword evidence="6 9" id="KW-0408">Iron</keyword>
<evidence type="ECO:0000256" key="5">
    <source>
        <dbReference type="ARBA" id="ARBA00022723"/>
    </source>
</evidence>
<keyword evidence="9" id="KW-0963">Cytoplasm</keyword>
<dbReference type="Pfam" id="PF06969">
    <property type="entry name" value="HemN_C"/>
    <property type="match status" value="1"/>
</dbReference>
<comment type="similarity">
    <text evidence="1">Belongs to the anaerobic coproporphyrinogen-III oxidase family. HemW subfamily.</text>
</comment>
<evidence type="ECO:0000256" key="6">
    <source>
        <dbReference type="ARBA" id="ARBA00023004"/>
    </source>
</evidence>
<name>A0A8J6TRX4_9FIRM</name>
<dbReference type="InterPro" id="IPR058240">
    <property type="entry name" value="rSAM_sf"/>
</dbReference>
<dbReference type="SFLD" id="SFLDF00288">
    <property type="entry name" value="HemN-like__clustered_with_nucl"/>
    <property type="match status" value="1"/>
</dbReference>
<dbReference type="AlphaFoldDB" id="A0A8J6TRX4"/>
<evidence type="ECO:0000256" key="8">
    <source>
        <dbReference type="ARBA" id="ARBA00023186"/>
    </source>
</evidence>
<evidence type="ECO:0000256" key="9">
    <source>
        <dbReference type="RuleBase" id="RU364116"/>
    </source>
</evidence>
<dbReference type="GO" id="GO:0046872">
    <property type="term" value="F:metal ion binding"/>
    <property type="evidence" value="ECO:0007669"/>
    <property type="project" value="UniProtKB-UniRule"/>
</dbReference>
<dbReference type="InterPro" id="IPR007197">
    <property type="entry name" value="rSAM"/>
</dbReference>
<dbReference type="Proteomes" id="UP000632659">
    <property type="component" value="Unassembled WGS sequence"/>
</dbReference>
<keyword evidence="4 9" id="KW-0949">S-adenosyl-L-methionine</keyword>
<dbReference type="GO" id="GO:0005737">
    <property type="term" value="C:cytoplasm"/>
    <property type="evidence" value="ECO:0007669"/>
    <property type="project" value="UniProtKB-SubCell"/>
</dbReference>
<reference evidence="11" key="1">
    <citation type="submission" date="2020-08" db="EMBL/GenBank/DDBJ databases">
        <title>Genome public.</title>
        <authorList>
            <person name="Liu C."/>
            <person name="Sun Q."/>
        </authorList>
    </citation>
    <scope>NUCLEOTIDE SEQUENCE</scope>
    <source>
        <strain evidence="11">NSJ-15</strain>
    </source>
</reference>
<dbReference type="CDD" id="cd01335">
    <property type="entry name" value="Radical_SAM"/>
    <property type="match status" value="1"/>
</dbReference>
<dbReference type="PANTHER" id="PTHR13932">
    <property type="entry name" value="COPROPORPHYRINIGEN III OXIDASE"/>
    <property type="match status" value="1"/>
</dbReference>
<evidence type="ECO:0000256" key="1">
    <source>
        <dbReference type="ARBA" id="ARBA00006100"/>
    </source>
</evidence>
<dbReference type="SFLD" id="SFLDG01082">
    <property type="entry name" value="B12-binding_domain_containing"/>
    <property type="match status" value="1"/>
</dbReference>
<evidence type="ECO:0000256" key="4">
    <source>
        <dbReference type="ARBA" id="ARBA00022691"/>
    </source>
</evidence>
<dbReference type="SFLD" id="SFLDS00029">
    <property type="entry name" value="Radical_SAM"/>
    <property type="match status" value="1"/>
</dbReference>
<dbReference type="GO" id="GO:0051539">
    <property type="term" value="F:4 iron, 4 sulfur cluster binding"/>
    <property type="evidence" value="ECO:0007669"/>
    <property type="project" value="UniProtKB-UniRule"/>
</dbReference>